<reference evidence="1 2" key="1">
    <citation type="submission" date="2013-08" db="EMBL/GenBank/DDBJ databases">
        <authorList>
            <person name="Huang J."/>
            <person name="Wang G."/>
        </authorList>
    </citation>
    <scope>NUCLEOTIDE SEQUENCE [LARGE SCALE GENOMIC DNA]</scope>
    <source>
        <strain evidence="1 2">BH030004</strain>
    </source>
</reference>
<dbReference type="Proteomes" id="UP000030403">
    <property type="component" value="Unassembled WGS sequence"/>
</dbReference>
<comment type="caution">
    <text evidence="1">The sequence shown here is derived from an EMBL/GenBank/DDBJ whole genome shotgun (WGS) entry which is preliminary data.</text>
</comment>
<keyword evidence="2" id="KW-1185">Reference proteome</keyword>
<dbReference type="EMBL" id="AVPF01000058">
    <property type="protein sequence ID" value="KGX84341.1"/>
    <property type="molecule type" value="Genomic_DNA"/>
</dbReference>
<name>A0A0A5FU81_9BACI</name>
<proteinExistence type="predicted"/>
<organism evidence="1 2">
    <name type="scientific">Pontibacillus marinus BH030004 = DSM 16465</name>
    <dbReference type="NCBI Taxonomy" id="1385511"/>
    <lineage>
        <taxon>Bacteria</taxon>
        <taxon>Bacillati</taxon>
        <taxon>Bacillota</taxon>
        <taxon>Bacilli</taxon>
        <taxon>Bacillales</taxon>
        <taxon>Bacillaceae</taxon>
        <taxon>Pontibacillus</taxon>
    </lineage>
</organism>
<gene>
    <name evidence="1" type="ORF">N783_17150</name>
</gene>
<dbReference type="AlphaFoldDB" id="A0A0A5FU81"/>
<accession>A0A0A5FU81</accession>
<sequence length="30" mass="3504">MKPIDRVVEYLKSLGVQAEKVYKPPKEKTE</sequence>
<evidence type="ECO:0000313" key="1">
    <source>
        <dbReference type="EMBL" id="KGX84341.1"/>
    </source>
</evidence>
<dbReference type="STRING" id="1385511.GCA_000425225_02358"/>
<evidence type="ECO:0000313" key="2">
    <source>
        <dbReference type="Proteomes" id="UP000030403"/>
    </source>
</evidence>
<protein>
    <submittedName>
        <fullName evidence="1">Uncharacterized protein</fullName>
    </submittedName>
</protein>